<dbReference type="GO" id="GO:0006513">
    <property type="term" value="P:protein monoubiquitination"/>
    <property type="evidence" value="ECO:0007669"/>
    <property type="project" value="TreeGrafter"/>
</dbReference>
<protein>
    <recommendedName>
        <fullName evidence="4">Peroxisome assembly protein 12</fullName>
    </recommendedName>
    <alternativeName>
        <fullName evidence="14">Peroxin-12</fullName>
    </alternativeName>
</protein>
<feature type="compositionally biased region" description="Pro residues" evidence="16">
    <location>
        <begin position="335"/>
        <end position="345"/>
    </location>
</feature>
<feature type="compositionally biased region" description="Polar residues" evidence="16">
    <location>
        <begin position="623"/>
        <end position="632"/>
    </location>
</feature>
<feature type="compositionally biased region" description="Pro residues" evidence="16">
    <location>
        <begin position="639"/>
        <end position="650"/>
    </location>
</feature>
<keyword evidence="18" id="KW-0436">Ligase</keyword>
<dbReference type="GO" id="GO:1990429">
    <property type="term" value="C:peroxisomal importomer complex"/>
    <property type="evidence" value="ECO:0007669"/>
    <property type="project" value="TreeGrafter"/>
</dbReference>
<keyword evidence="7" id="KW-0479">Metal-binding</keyword>
<feature type="region of interest" description="Disordered" evidence="16">
    <location>
        <begin position="1006"/>
        <end position="1034"/>
    </location>
</feature>
<feature type="compositionally biased region" description="Polar residues" evidence="16">
    <location>
        <begin position="774"/>
        <end position="784"/>
    </location>
</feature>
<keyword evidence="5" id="KW-0813">Transport</keyword>
<comment type="subcellular location">
    <subcellularLocation>
        <location evidence="1">Peroxisome membrane</location>
        <topology evidence="1">Multi-pass membrane protein</topology>
    </subcellularLocation>
</comment>
<feature type="region of interest" description="Disordered" evidence="16">
    <location>
        <begin position="323"/>
        <end position="357"/>
    </location>
</feature>
<feature type="region of interest" description="Disordered" evidence="16">
    <location>
        <begin position="914"/>
        <end position="935"/>
    </location>
</feature>
<dbReference type="GO" id="GO:0005739">
    <property type="term" value="C:mitochondrion"/>
    <property type="evidence" value="ECO:0007669"/>
    <property type="project" value="GOC"/>
</dbReference>
<dbReference type="GO" id="GO:0016874">
    <property type="term" value="F:ligase activity"/>
    <property type="evidence" value="ECO:0007669"/>
    <property type="project" value="UniProtKB-KW"/>
</dbReference>
<evidence type="ECO:0000313" key="19">
    <source>
        <dbReference type="Proteomes" id="UP000777482"/>
    </source>
</evidence>
<comment type="caution">
    <text evidence="18">The sequence shown here is derived from an EMBL/GenBank/DDBJ whole genome shotgun (WGS) entry which is preliminary data.</text>
</comment>
<dbReference type="InterPro" id="IPR045298">
    <property type="entry name" value="Complex1_LYR_LYRM7"/>
</dbReference>
<dbReference type="EMBL" id="PUHQ01000141">
    <property type="protein sequence ID" value="KAG0654701.1"/>
    <property type="molecule type" value="Genomic_DNA"/>
</dbReference>
<evidence type="ECO:0000256" key="15">
    <source>
        <dbReference type="ARBA" id="ARBA00034505"/>
    </source>
</evidence>
<name>A0A9P6VSV4_RHOMI</name>
<keyword evidence="8" id="KW-0863">Zinc-finger</keyword>
<feature type="domain" description="Pex N-terminal" evidence="17">
    <location>
        <begin position="25"/>
        <end position="314"/>
    </location>
</feature>
<dbReference type="GO" id="GO:0004842">
    <property type="term" value="F:ubiquitin-protein transferase activity"/>
    <property type="evidence" value="ECO:0007669"/>
    <property type="project" value="TreeGrafter"/>
</dbReference>
<dbReference type="GO" id="GO:0005778">
    <property type="term" value="C:peroxisomal membrane"/>
    <property type="evidence" value="ECO:0007669"/>
    <property type="project" value="UniProtKB-SubCell"/>
</dbReference>
<dbReference type="InterPro" id="IPR017375">
    <property type="entry name" value="PEX12"/>
</dbReference>
<evidence type="ECO:0000256" key="4">
    <source>
        <dbReference type="ARBA" id="ARBA00018980"/>
    </source>
</evidence>
<evidence type="ECO:0000256" key="2">
    <source>
        <dbReference type="ARBA" id="ARBA00004906"/>
    </source>
</evidence>
<dbReference type="Pfam" id="PF04757">
    <property type="entry name" value="Pex2_Pex12"/>
    <property type="match status" value="1"/>
</dbReference>
<evidence type="ECO:0000256" key="12">
    <source>
        <dbReference type="ARBA" id="ARBA00023136"/>
    </source>
</evidence>
<dbReference type="GO" id="GO:0008270">
    <property type="term" value="F:zinc ion binding"/>
    <property type="evidence" value="ECO:0007669"/>
    <property type="project" value="UniProtKB-KW"/>
</dbReference>
<feature type="compositionally biased region" description="Polar residues" evidence="16">
    <location>
        <begin position="539"/>
        <end position="554"/>
    </location>
</feature>
<evidence type="ECO:0000256" key="14">
    <source>
        <dbReference type="ARBA" id="ARBA00029692"/>
    </source>
</evidence>
<comment type="similarity">
    <text evidence="3">Belongs to the pex2/pex10/pex12 family.</text>
</comment>
<gene>
    <name evidence="18" type="primary">PEX12</name>
    <name evidence="18" type="ORF">C6P46_001536</name>
</gene>
<dbReference type="PANTHER" id="PTHR12888">
    <property type="entry name" value="PEROXISOME ASSEMBLY PROTEIN 12 PEROXIN-12"/>
    <property type="match status" value="1"/>
</dbReference>
<dbReference type="PANTHER" id="PTHR12888:SF0">
    <property type="entry name" value="PEROXISOME ASSEMBLY PROTEIN 12"/>
    <property type="match status" value="1"/>
</dbReference>
<organism evidence="18 19">
    <name type="scientific">Rhodotorula mucilaginosa</name>
    <name type="common">Yeast</name>
    <name type="synonym">Rhodotorula rubra</name>
    <dbReference type="NCBI Taxonomy" id="5537"/>
    <lineage>
        <taxon>Eukaryota</taxon>
        <taxon>Fungi</taxon>
        <taxon>Dikarya</taxon>
        <taxon>Basidiomycota</taxon>
        <taxon>Pucciniomycotina</taxon>
        <taxon>Microbotryomycetes</taxon>
        <taxon>Sporidiobolales</taxon>
        <taxon>Sporidiobolaceae</taxon>
        <taxon>Rhodotorula</taxon>
    </lineage>
</organism>
<evidence type="ECO:0000256" key="6">
    <source>
        <dbReference type="ARBA" id="ARBA00022692"/>
    </source>
</evidence>
<evidence type="ECO:0000256" key="11">
    <source>
        <dbReference type="ARBA" id="ARBA00022989"/>
    </source>
</evidence>
<dbReference type="AlphaFoldDB" id="A0A9P6VSV4"/>
<reference evidence="18 19" key="1">
    <citation type="submission" date="2020-11" db="EMBL/GenBank/DDBJ databases">
        <title>Kefir isolates.</title>
        <authorList>
            <person name="Marcisauskas S."/>
            <person name="Kim Y."/>
            <person name="Blasche S."/>
        </authorList>
    </citation>
    <scope>NUCLEOTIDE SEQUENCE [LARGE SCALE GENOMIC DNA]</scope>
    <source>
        <strain evidence="18 19">KR</strain>
    </source>
</reference>
<dbReference type="Proteomes" id="UP000777482">
    <property type="component" value="Unassembled WGS sequence"/>
</dbReference>
<evidence type="ECO:0000259" key="17">
    <source>
        <dbReference type="Pfam" id="PF04757"/>
    </source>
</evidence>
<dbReference type="GO" id="GO:0034551">
    <property type="term" value="P:mitochondrial respiratory chain complex III assembly"/>
    <property type="evidence" value="ECO:0007669"/>
    <property type="project" value="InterPro"/>
</dbReference>
<comment type="pathway">
    <text evidence="2">Protein modification; protein ubiquitination.</text>
</comment>
<feature type="region of interest" description="Disordered" evidence="16">
    <location>
        <begin position="1101"/>
        <end position="1132"/>
    </location>
</feature>
<feature type="region of interest" description="Disordered" evidence="16">
    <location>
        <begin position="521"/>
        <end position="610"/>
    </location>
</feature>
<evidence type="ECO:0000256" key="16">
    <source>
        <dbReference type="SAM" id="MobiDB-lite"/>
    </source>
</evidence>
<dbReference type="GO" id="GO:0016562">
    <property type="term" value="P:protein import into peroxisome matrix, receptor recycling"/>
    <property type="evidence" value="ECO:0007669"/>
    <property type="project" value="UniProtKB-ARBA"/>
</dbReference>
<evidence type="ECO:0000256" key="5">
    <source>
        <dbReference type="ARBA" id="ARBA00022448"/>
    </source>
</evidence>
<evidence type="ECO:0000256" key="7">
    <source>
        <dbReference type="ARBA" id="ARBA00022723"/>
    </source>
</evidence>
<feature type="compositionally biased region" description="Low complexity" evidence="16">
    <location>
        <begin position="1111"/>
        <end position="1121"/>
    </location>
</feature>
<feature type="compositionally biased region" description="Basic and acidic residues" evidence="16">
    <location>
        <begin position="521"/>
        <end position="531"/>
    </location>
</feature>
<keyword evidence="6" id="KW-0812">Transmembrane</keyword>
<feature type="compositionally biased region" description="Low complexity" evidence="16">
    <location>
        <begin position="571"/>
        <end position="582"/>
    </location>
</feature>
<keyword evidence="10" id="KW-0653">Protein transport</keyword>
<evidence type="ECO:0000256" key="1">
    <source>
        <dbReference type="ARBA" id="ARBA00004585"/>
    </source>
</evidence>
<feature type="region of interest" description="Disordered" evidence="16">
    <location>
        <begin position="622"/>
        <end position="657"/>
    </location>
</feature>
<accession>A0A9P6VSV4</accession>
<proteinExistence type="inferred from homology"/>
<evidence type="ECO:0000313" key="18">
    <source>
        <dbReference type="EMBL" id="KAG0654701.1"/>
    </source>
</evidence>
<keyword evidence="9" id="KW-0862">Zinc</keyword>
<comment type="subunit">
    <text evidence="15">Component of the PEX2-PEX10-PEX12 retrotranslocation channel, composed of PEX2, PEX10 and PEX12.</text>
</comment>
<keyword evidence="12" id="KW-0472">Membrane</keyword>
<evidence type="ECO:0000256" key="10">
    <source>
        <dbReference type="ARBA" id="ARBA00022927"/>
    </source>
</evidence>
<evidence type="ECO:0000256" key="13">
    <source>
        <dbReference type="ARBA" id="ARBA00023140"/>
    </source>
</evidence>
<dbReference type="CDD" id="cd20267">
    <property type="entry name" value="Complex1_LYR_LYRM7"/>
    <property type="match status" value="1"/>
</dbReference>
<evidence type="ECO:0000256" key="9">
    <source>
        <dbReference type="ARBA" id="ARBA00022833"/>
    </source>
</evidence>
<feature type="region of interest" description="Disordered" evidence="16">
    <location>
        <begin position="768"/>
        <end position="796"/>
    </location>
</feature>
<feature type="compositionally biased region" description="Low complexity" evidence="16">
    <location>
        <begin position="1006"/>
        <end position="1022"/>
    </location>
</feature>
<keyword evidence="13" id="KW-0576">Peroxisome</keyword>
<sequence>MDYEGPSSGAMADPARPSIFELAAQDQLRDLLSPVVRYVLSVFAQRNPRYLLRIVNHHDSLFALCMWFVERHYLSTYGGSFAETFYGLKRRKTLNRALGTTAGGSAAEERTKAAFELTGKSDKLGAQEINGSLVFLVSPSRTKATDLYERLGGGAEAELFASSPSSSSSRSSPLSILRDSAAHASLRTRLRLASEAAFKLAYPYANLVWEVYLLMYNLRYLFGKSPYWRPWYRLLGIEVRRLGQDDYERLNSMPSPLQQLLAPPTPSSPPDSPPSIRLVLSRLLRLFPSLALDSLKVALPLAIFGFRLLEWWYSPAGVASRLGRGRKDGAQPALRAPPPPPPPSQNPSRSAAAQAEAKGTCVVHGGKVENPTALPSGWIGCYKCLRGLEEEVEVEVEVPASSASEEKREKEVRKGLKGTGRLRDPKTGEWVEWSGLRSRESQWQEREEDEQLQGTVQGVCARDSPEHASAENLRAEQKVTLHGISLMWLTCSRPRDSARPTFSRLLFLLILTGFCPAERRTSNAGHRHDNESSAPAYASSCNSRAPSPSPSYRGTGTIARTAAPNRPPSIAPTSGTAGPPTTRRLPGAALGVRPPSPCSSRSSADGLLRRVPSVAAKGPITFRISSISPPHQTRTSSLPPTPPPSRPPLYGPARPATSSLNAGPVHYAWMNSRVPPPPLPHREGKHLETSNLVILRGKPRVGIICWEEAAAHSIVRALEEMEDLLRKRFPKQWMHSQRGEVSKLVKGMMEVVLAVLAFTEETEVGLKESEEATSDMSRTATSCSVEAPARSGPPSRAVTLGLVGRSRASRLCQASPMGAPARRPFNVVRASVARQGVRGRLQEDVLDAHPPRQDLRAVPAFLVDYVAYFTRLESCVPSAAGVKMQRELTRSRRLSLKHSCIGAKASGCDRPDLKEAGGGGSPPVHSIGGRVSCPRRGDEEKTNSFLALFHLAMSLILSPAQCARAAAAYRALLRAQRLTFKGDEFALKAAHQQTRVLFNRFIPSASATRSPFSSSNPLTDSSPLPPPALAPEGELTPERVDEHIAGAFEIAEFLKKNVVQGVRTDEGNYSLRIHEETERGDNDSIKKKAEIPPEIKNVNLRRRRRRKGDAAEAAAAAEPVGCCGGGAANPSA</sequence>
<evidence type="ECO:0000256" key="3">
    <source>
        <dbReference type="ARBA" id="ARBA00008704"/>
    </source>
</evidence>
<evidence type="ECO:0000256" key="8">
    <source>
        <dbReference type="ARBA" id="ARBA00022771"/>
    </source>
</evidence>
<keyword evidence="11" id="KW-1133">Transmembrane helix</keyword>
<dbReference type="InterPro" id="IPR006845">
    <property type="entry name" value="Pex_N"/>
</dbReference>
<feature type="compositionally biased region" description="Low complexity" evidence="16">
    <location>
        <begin position="346"/>
        <end position="355"/>
    </location>
</feature>
<dbReference type="OrthoDB" id="107372at2759"/>
<feature type="compositionally biased region" description="Gly residues" evidence="16">
    <location>
        <begin position="1122"/>
        <end position="1132"/>
    </location>
</feature>
<keyword evidence="19" id="KW-1185">Reference proteome</keyword>